<reference evidence="1 2" key="1">
    <citation type="journal article" date="2021" name="Hortic Res">
        <title>High-quality reference genome and annotation aids understanding of berry development for evergreen blueberry (Vaccinium darrowii).</title>
        <authorList>
            <person name="Yu J."/>
            <person name="Hulse-Kemp A.M."/>
            <person name="Babiker E."/>
            <person name="Staton M."/>
        </authorList>
    </citation>
    <scope>NUCLEOTIDE SEQUENCE [LARGE SCALE GENOMIC DNA]</scope>
    <source>
        <strain evidence="2">cv. NJ 8807/NJ 8810</strain>
        <tissue evidence="1">Young leaf</tissue>
    </source>
</reference>
<comment type="caution">
    <text evidence="1">The sequence shown here is derived from an EMBL/GenBank/DDBJ whole genome shotgun (WGS) entry which is preliminary data.</text>
</comment>
<sequence length="389" mass="43658">MHTWPNRKIKARKRTATATETEKTGVRCGKWVLQSTKSRVCRGYMINMQYKDTNKQQKTIHIMIAGLYLRGSIQARDRKLAIVSESIDVHLLLSDTIEKETLFVKQVLDNVQHLGEKLILGSQPMCTLYESTLNQLLVKMDGFGTVSGGVVFVGTNKPDILYKALLKPGADIANVCNEAALIATRNEGIQVKMDHFKAAIDRVICGLKKKNKVISKLQREIVAYHELGHAVAGWFLEHAEPLLKVTIVHCGTAALGFAKHVPNENLLMTKEQLFDMICMTLGAQAATGQHSTPSTLARVALKQKRKLASSPTSSQNSCTPSIPNPMEEDYDDLWKWPENHTREFVLAMLEEQKRSLGSNSVKKVLFKESNWNRIVDDAAKWTGTRRYTK</sequence>
<proteinExistence type="predicted"/>
<evidence type="ECO:0000313" key="1">
    <source>
        <dbReference type="EMBL" id="KAH7861342.1"/>
    </source>
</evidence>
<keyword evidence="2" id="KW-1185">Reference proteome</keyword>
<accession>A0ACB7Z8K3</accession>
<dbReference type="EMBL" id="CM037154">
    <property type="protein sequence ID" value="KAH7861342.1"/>
    <property type="molecule type" value="Genomic_DNA"/>
</dbReference>
<gene>
    <name evidence="1" type="ORF">Vadar_024839</name>
</gene>
<organism evidence="1 2">
    <name type="scientific">Vaccinium darrowii</name>
    <dbReference type="NCBI Taxonomy" id="229202"/>
    <lineage>
        <taxon>Eukaryota</taxon>
        <taxon>Viridiplantae</taxon>
        <taxon>Streptophyta</taxon>
        <taxon>Embryophyta</taxon>
        <taxon>Tracheophyta</taxon>
        <taxon>Spermatophyta</taxon>
        <taxon>Magnoliopsida</taxon>
        <taxon>eudicotyledons</taxon>
        <taxon>Gunneridae</taxon>
        <taxon>Pentapetalae</taxon>
        <taxon>asterids</taxon>
        <taxon>Ericales</taxon>
        <taxon>Ericaceae</taxon>
        <taxon>Vaccinioideae</taxon>
        <taxon>Vaccinieae</taxon>
        <taxon>Vaccinium</taxon>
    </lineage>
</organism>
<evidence type="ECO:0000313" key="2">
    <source>
        <dbReference type="Proteomes" id="UP000828048"/>
    </source>
</evidence>
<name>A0ACB7Z8K3_9ERIC</name>
<protein>
    <submittedName>
        <fullName evidence="1">Uncharacterized protein</fullName>
    </submittedName>
</protein>
<dbReference type="Proteomes" id="UP000828048">
    <property type="component" value="Chromosome 4"/>
</dbReference>